<reference evidence="5 6" key="1">
    <citation type="submission" date="2017-06" db="EMBL/GenBank/DDBJ databases">
        <authorList>
            <person name="Varghese N."/>
            <person name="Submissions S."/>
        </authorList>
    </citation>
    <scope>NUCLEOTIDE SEQUENCE [LARGE SCALE GENOMIC DNA]</scope>
    <source>
        <strain evidence="5 6">DSM 26989</strain>
    </source>
</reference>
<dbReference type="GO" id="GO:0003677">
    <property type="term" value="F:DNA binding"/>
    <property type="evidence" value="ECO:0007669"/>
    <property type="project" value="InterPro"/>
</dbReference>
<evidence type="ECO:0000256" key="1">
    <source>
        <dbReference type="ARBA" id="ARBA00010641"/>
    </source>
</evidence>
<dbReference type="InterPro" id="IPR013325">
    <property type="entry name" value="RNA_pol_sigma_r2"/>
</dbReference>
<dbReference type="EMBL" id="FZNZ01000002">
    <property type="protein sequence ID" value="SNR62159.1"/>
    <property type="molecule type" value="Genomic_DNA"/>
</dbReference>
<dbReference type="KEGG" id="pje:CRM71_00715"/>
<evidence type="ECO:0000313" key="6">
    <source>
        <dbReference type="Proteomes" id="UP000198427"/>
    </source>
</evidence>
<dbReference type="GeneID" id="94027964"/>
<comment type="caution">
    <text evidence="5">The sequence shown here is derived from an EMBL/GenBank/DDBJ whole genome shotgun (WGS) entry which is preliminary data.</text>
</comment>
<dbReference type="NCBIfam" id="TIGR02937">
    <property type="entry name" value="sigma70-ECF"/>
    <property type="match status" value="1"/>
</dbReference>
<dbReference type="PANTHER" id="PTHR43133">
    <property type="entry name" value="RNA POLYMERASE ECF-TYPE SIGMA FACTO"/>
    <property type="match status" value="1"/>
</dbReference>
<dbReference type="InterPro" id="IPR039425">
    <property type="entry name" value="RNA_pol_sigma-70-like"/>
</dbReference>
<dbReference type="PANTHER" id="PTHR43133:SF46">
    <property type="entry name" value="RNA POLYMERASE SIGMA-70 FACTOR ECF SUBFAMILY"/>
    <property type="match status" value="1"/>
</dbReference>
<dbReference type="InterPro" id="IPR036388">
    <property type="entry name" value="WH-like_DNA-bd_sf"/>
</dbReference>
<dbReference type="InterPro" id="IPR014284">
    <property type="entry name" value="RNA_pol_sigma-70_dom"/>
</dbReference>
<dbReference type="CDD" id="cd00090">
    <property type="entry name" value="HTH_ARSR"/>
    <property type="match status" value="1"/>
</dbReference>
<comment type="similarity">
    <text evidence="1">Belongs to the sigma-70 factor family. ECF subfamily.</text>
</comment>
<dbReference type="Gene3D" id="1.10.1740.10">
    <property type="match status" value="1"/>
</dbReference>
<dbReference type="InterPro" id="IPR013324">
    <property type="entry name" value="RNA_pol_sigma_r3/r4-like"/>
</dbReference>
<evidence type="ECO:0000256" key="3">
    <source>
        <dbReference type="ARBA" id="ARBA00023082"/>
    </source>
</evidence>
<evidence type="ECO:0000313" key="5">
    <source>
        <dbReference type="EMBL" id="SNR62159.1"/>
    </source>
</evidence>
<dbReference type="GO" id="GO:0006352">
    <property type="term" value="P:DNA-templated transcription initiation"/>
    <property type="evidence" value="ECO:0007669"/>
    <property type="project" value="InterPro"/>
</dbReference>
<dbReference type="OrthoDB" id="1094598at2"/>
<dbReference type="InterPro" id="IPR013249">
    <property type="entry name" value="RNA_pol_sigma70_r4_t2"/>
</dbReference>
<dbReference type="SUPFAM" id="SSF88659">
    <property type="entry name" value="Sigma3 and sigma4 domains of RNA polymerase sigma factors"/>
    <property type="match status" value="1"/>
</dbReference>
<dbReference type="Pfam" id="PF08281">
    <property type="entry name" value="Sigma70_r4_2"/>
    <property type="match status" value="1"/>
</dbReference>
<accession>A0A2K9H6H3</accession>
<name>A0A2K9H6H3_9BACT</name>
<dbReference type="Gene3D" id="1.10.10.10">
    <property type="entry name" value="Winged helix-like DNA-binding domain superfamily/Winged helix DNA-binding domain"/>
    <property type="match status" value="1"/>
</dbReference>
<keyword evidence="2" id="KW-0805">Transcription regulation</keyword>
<proteinExistence type="inferred from homology"/>
<evidence type="ECO:0000256" key="4">
    <source>
        <dbReference type="ARBA" id="ARBA00023163"/>
    </source>
</evidence>
<keyword evidence="4" id="KW-0804">Transcription</keyword>
<protein>
    <submittedName>
        <fullName evidence="5">RNA polymerase sigma-70 factor, ECF subfamily</fullName>
    </submittedName>
</protein>
<dbReference type="GO" id="GO:0016987">
    <property type="term" value="F:sigma factor activity"/>
    <property type="evidence" value="ECO:0007669"/>
    <property type="project" value="UniProtKB-KW"/>
</dbReference>
<dbReference type="RefSeq" id="WP_089365268.1">
    <property type="nucleotide sequence ID" value="NZ_CP023863.1"/>
</dbReference>
<keyword evidence="3" id="KW-0731">Sigma factor</keyword>
<dbReference type="Proteomes" id="UP000198427">
    <property type="component" value="Unassembled WGS sequence"/>
</dbReference>
<evidence type="ECO:0000256" key="2">
    <source>
        <dbReference type="ARBA" id="ARBA00023015"/>
    </source>
</evidence>
<keyword evidence="6" id="KW-1185">Reference proteome</keyword>
<organism evidence="5 6">
    <name type="scientific">Prevotella jejuni</name>
    <dbReference type="NCBI Taxonomy" id="1177574"/>
    <lineage>
        <taxon>Bacteria</taxon>
        <taxon>Pseudomonadati</taxon>
        <taxon>Bacteroidota</taxon>
        <taxon>Bacteroidia</taxon>
        <taxon>Bacteroidales</taxon>
        <taxon>Prevotellaceae</taxon>
        <taxon>Prevotella</taxon>
    </lineage>
</organism>
<dbReference type="AlphaFoldDB" id="A0A2K9H6H3"/>
<gene>
    <name evidence="5" type="ORF">SAMN06265364_1021</name>
</gene>
<sequence>MIHENTDIERLFKRYYQPMYRVAKGILYDQDESKDVVSDVFAKVFEEGIILLPETEEGYLIRAVRNHCLNIIAHKDIRERTSKLLLNDAETILSEHDETLLDHLMLLIEHLEPPIRRQILRLRHVQGLPFQRIADDLGVSRVTVYHHLSEAINIIKRQLNQARQ</sequence>
<dbReference type="SUPFAM" id="SSF88946">
    <property type="entry name" value="Sigma2 domain of RNA polymerase sigma factors"/>
    <property type="match status" value="1"/>
</dbReference>
<dbReference type="InterPro" id="IPR011991">
    <property type="entry name" value="ArsR-like_HTH"/>
</dbReference>